<dbReference type="Gene3D" id="1.10.10.10">
    <property type="entry name" value="Winged helix-like DNA-binding domain superfamily/Winged helix DNA-binding domain"/>
    <property type="match status" value="1"/>
</dbReference>
<dbReference type="InterPro" id="IPR007627">
    <property type="entry name" value="RNA_pol_sigma70_r2"/>
</dbReference>
<keyword evidence="4" id="KW-0804">Transcription</keyword>
<dbReference type="PANTHER" id="PTHR43133">
    <property type="entry name" value="RNA POLYMERASE ECF-TYPE SIGMA FACTO"/>
    <property type="match status" value="1"/>
</dbReference>
<evidence type="ECO:0000256" key="3">
    <source>
        <dbReference type="ARBA" id="ARBA00023082"/>
    </source>
</evidence>
<dbReference type="EMBL" id="JALHLF010000205">
    <property type="protein sequence ID" value="MCJ2185055.1"/>
    <property type="molecule type" value="Genomic_DNA"/>
</dbReference>
<dbReference type="Proteomes" id="UP001162881">
    <property type="component" value="Unassembled WGS sequence"/>
</dbReference>
<dbReference type="InterPro" id="IPR014284">
    <property type="entry name" value="RNA_pol_sigma-70_dom"/>
</dbReference>
<gene>
    <name evidence="7" type="ORF">MTR62_20545</name>
</gene>
<dbReference type="SUPFAM" id="SSF88659">
    <property type="entry name" value="Sigma3 and sigma4 domains of RNA polymerase sigma factors"/>
    <property type="match status" value="1"/>
</dbReference>
<dbReference type="SUPFAM" id="SSF88946">
    <property type="entry name" value="Sigma2 domain of RNA polymerase sigma factors"/>
    <property type="match status" value="1"/>
</dbReference>
<dbReference type="InterPro" id="IPR013324">
    <property type="entry name" value="RNA_pol_sigma_r3/r4-like"/>
</dbReference>
<dbReference type="InterPro" id="IPR036388">
    <property type="entry name" value="WH-like_DNA-bd_sf"/>
</dbReference>
<dbReference type="InterPro" id="IPR013249">
    <property type="entry name" value="RNA_pol_sigma70_r4_t2"/>
</dbReference>
<reference evidence="7" key="1">
    <citation type="submission" date="2022-03" db="EMBL/GenBank/DDBJ databases">
        <title>Identification of a novel bacterium isolated from mangrove sediments.</title>
        <authorList>
            <person name="Pan X."/>
        </authorList>
    </citation>
    <scope>NUCLEOTIDE SEQUENCE</scope>
    <source>
        <strain evidence="7">B1949</strain>
    </source>
</reference>
<dbReference type="PANTHER" id="PTHR43133:SF63">
    <property type="entry name" value="RNA POLYMERASE SIGMA FACTOR FECI-RELATED"/>
    <property type="match status" value="1"/>
</dbReference>
<evidence type="ECO:0000313" key="8">
    <source>
        <dbReference type="Proteomes" id="UP001162881"/>
    </source>
</evidence>
<evidence type="ECO:0000256" key="4">
    <source>
        <dbReference type="ARBA" id="ARBA00023163"/>
    </source>
</evidence>
<dbReference type="InterPro" id="IPR039425">
    <property type="entry name" value="RNA_pol_sigma-70-like"/>
</dbReference>
<comment type="similarity">
    <text evidence="1">Belongs to the sigma-70 factor family. ECF subfamily.</text>
</comment>
<protein>
    <submittedName>
        <fullName evidence="7">RNA polymerase sigma factor</fullName>
    </submittedName>
</protein>
<sequence length="176" mass="19525">MKQANPLAGHDGACGDAPDDYARFLPALRGFFLRRLGHAHMAEDLAQDVMVRMHARSQASAILNLEAYIFQTASSVLRDHLRRESVRGVVVACDPADLENNAVELGPDRVLQARDELARVASALNELPERTRDIFLMRRYEGLAYGEIAQRVGISVSALEKHMTKAIAHLARRLAK</sequence>
<organism evidence="7 8">
    <name type="scientific">Novosphingobium organovorum</name>
    <dbReference type="NCBI Taxonomy" id="2930092"/>
    <lineage>
        <taxon>Bacteria</taxon>
        <taxon>Pseudomonadati</taxon>
        <taxon>Pseudomonadota</taxon>
        <taxon>Alphaproteobacteria</taxon>
        <taxon>Sphingomonadales</taxon>
        <taxon>Sphingomonadaceae</taxon>
        <taxon>Novosphingobium</taxon>
    </lineage>
</organism>
<proteinExistence type="inferred from homology"/>
<evidence type="ECO:0000259" key="6">
    <source>
        <dbReference type="Pfam" id="PF08281"/>
    </source>
</evidence>
<comment type="caution">
    <text evidence="7">The sequence shown here is derived from an EMBL/GenBank/DDBJ whole genome shotgun (WGS) entry which is preliminary data.</text>
</comment>
<evidence type="ECO:0000259" key="5">
    <source>
        <dbReference type="Pfam" id="PF04542"/>
    </source>
</evidence>
<keyword evidence="2" id="KW-0805">Transcription regulation</keyword>
<feature type="domain" description="RNA polymerase sigma factor 70 region 4 type 2" evidence="6">
    <location>
        <begin position="119"/>
        <end position="170"/>
    </location>
</feature>
<accession>A0ABT0BJD0</accession>
<keyword evidence="8" id="KW-1185">Reference proteome</keyword>
<name>A0ABT0BJD0_9SPHN</name>
<dbReference type="CDD" id="cd06171">
    <property type="entry name" value="Sigma70_r4"/>
    <property type="match status" value="1"/>
</dbReference>
<feature type="domain" description="RNA polymerase sigma-70 region 2" evidence="5">
    <location>
        <begin position="21"/>
        <end position="85"/>
    </location>
</feature>
<dbReference type="Gene3D" id="1.10.1740.10">
    <property type="match status" value="1"/>
</dbReference>
<dbReference type="RefSeq" id="WP_244024458.1">
    <property type="nucleotide sequence ID" value="NZ_JALHLF010000205.1"/>
</dbReference>
<evidence type="ECO:0000313" key="7">
    <source>
        <dbReference type="EMBL" id="MCJ2185055.1"/>
    </source>
</evidence>
<evidence type="ECO:0000256" key="2">
    <source>
        <dbReference type="ARBA" id="ARBA00023015"/>
    </source>
</evidence>
<dbReference type="InterPro" id="IPR013325">
    <property type="entry name" value="RNA_pol_sigma_r2"/>
</dbReference>
<evidence type="ECO:0000256" key="1">
    <source>
        <dbReference type="ARBA" id="ARBA00010641"/>
    </source>
</evidence>
<keyword evidence="3" id="KW-0731">Sigma factor</keyword>
<dbReference type="Pfam" id="PF08281">
    <property type="entry name" value="Sigma70_r4_2"/>
    <property type="match status" value="1"/>
</dbReference>
<dbReference type="NCBIfam" id="TIGR02937">
    <property type="entry name" value="sigma70-ECF"/>
    <property type="match status" value="1"/>
</dbReference>
<dbReference type="Pfam" id="PF04542">
    <property type="entry name" value="Sigma70_r2"/>
    <property type="match status" value="1"/>
</dbReference>